<keyword evidence="2" id="KW-1133">Transmembrane helix</keyword>
<dbReference type="STRING" id="218851.A0A2G5ECQ7"/>
<feature type="transmembrane region" description="Helical" evidence="2">
    <location>
        <begin position="150"/>
        <end position="176"/>
    </location>
</feature>
<feature type="region of interest" description="Disordered" evidence="1">
    <location>
        <begin position="89"/>
        <end position="111"/>
    </location>
</feature>
<evidence type="ECO:0000313" key="4">
    <source>
        <dbReference type="Proteomes" id="UP000230069"/>
    </source>
</evidence>
<dbReference type="InterPro" id="IPR040299">
    <property type="entry name" value="RF2K-like"/>
</dbReference>
<dbReference type="AlphaFoldDB" id="A0A2G5ECQ7"/>
<evidence type="ECO:0000256" key="2">
    <source>
        <dbReference type="SAM" id="Phobius"/>
    </source>
</evidence>
<dbReference type="PANTHER" id="PTHR34938:SF1">
    <property type="entry name" value="PROTEIN FERTILITY RESTORER RF2, MITOCHONDRIAL"/>
    <property type="match status" value="1"/>
</dbReference>
<reference evidence="3 4" key="1">
    <citation type="submission" date="2017-09" db="EMBL/GenBank/DDBJ databases">
        <title>WGS assembly of Aquilegia coerulea Goldsmith.</title>
        <authorList>
            <person name="Hodges S."/>
            <person name="Kramer E."/>
            <person name="Nordborg M."/>
            <person name="Tomkins J."/>
            <person name="Borevitz J."/>
            <person name="Derieg N."/>
            <person name="Yan J."/>
            <person name="Mihaltcheva S."/>
            <person name="Hayes R.D."/>
            <person name="Rokhsar D."/>
        </authorList>
    </citation>
    <scope>NUCLEOTIDE SEQUENCE [LARGE SCALE GENOMIC DNA]</scope>
    <source>
        <strain evidence="4">cv. Goldsmith</strain>
    </source>
</reference>
<sequence length="188" mass="20415">MHLSAGILSDRGTHLTRNNRQSRTSKSGIVFSQTRRVQLTPGLKGPQLGLCLSQSKRSTGHSNQVHSAATTYASNTRCAAAETQTLTRKSSSTSIFSPPGKESLPMLDDDGGSGFRGIGDTPYYRGDDNGGSGGGGGGFPTSGEFPWGDYWFYIFLFLLRFLIMNVIGEGSCVFKYEDGRNKPIRRYV</sequence>
<gene>
    <name evidence="3" type="ORF">AQUCO_00900135v1</name>
</gene>
<name>A0A2G5ECQ7_AQUCA</name>
<keyword evidence="2" id="KW-0812">Transmembrane</keyword>
<dbReference type="EMBL" id="KZ305026">
    <property type="protein sequence ID" value="PIA53347.1"/>
    <property type="molecule type" value="Genomic_DNA"/>
</dbReference>
<accession>A0A2G5ECQ7</accession>
<proteinExistence type="predicted"/>
<keyword evidence="2" id="KW-0472">Membrane</keyword>
<dbReference type="OrthoDB" id="676822at2759"/>
<dbReference type="GO" id="GO:0009507">
    <property type="term" value="C:chloroplast"/>
    <property type="evidence" value="ECO:0007669"/>
    <property type="project" value="TreeGrafter"/>
</dbReference>
<protein>
    <submittedName>
        <fullName evidence="3">Uncharacterized protein</fullName>
    </submittedName>
</protein>
<feature type="compositionally biased region" description="Polar residues" evidence="1">
    <location>
        <begin position="15"/>
        <end position="27"/>
    </location>
</feature>
<dbReference type="GO" id="GO:0010027">
    <property type="term" value="P:thylakoid membrane organization"/>
    <property type="evidence" value="ECO:0007669"/>
    <property type="project" value="TreeGrafter"/>
</dbReference>
<feature type="region of interest" description="Disordered" evidence="1">
    <location>
        <begin position="1"/>
        <end position="27"/>
    </location>
</feature>
<feature type="region of interest" description="Disordered" evidence="1">
    <location>
        <begin position="118"/>
        <end position="137"/>
    </location>
</feature>
<dbReference type="GO" id="GO:0009658">
    <property type="term" value="P:chloroplast organization"/>
    <property type="evidence" value="ECO:0007669"/>
    <property type="project" value="TreeGrafter"/>
</dbReference>
<evidence type="ECO:0000313" key="3">
    <source>
        <dbReference type="EMBL" id="PIA53347.1"/>
    </source>
</evidence>
<organism evidence="3 4">
    <name type="scientific">Aquilegia coerulea</name>
    <name type="common">Rocky mountain columbine</name>
    <dbReference type="NCBI Taxonomy" id="218851"/>
    <lineage>
        <taxon>Eukaryota</taxon>
        <taxon>Viridiplantae</taxon>
        <taxon>Streptophyta</taxon>
        <taxon>Embryophyta</taxon>
        <taxon>Tracheophyta</taxon>
        <taxon>Spermatophyta</taxon>
        <taxon>Magnoliopsida</taxon>
        <taxon>Ranunculales</taxon>
        <taxon>Ranunculaceae</taxon>
        <taxon>Thalictroideae</taxon>
        <taxon>Aquilegia</taxon>
    </lineage>
</organism>
<dbReference type="Proteomes" id="UP000230069">
    <property type="component" value="Unassembled WGS sequence"/>
</dbReference>
<evidence type="ECO:0000256" key="1">
    <source>
        <dbReference type="SAM" id="MobiDB-lite"/>
    </source>
</evidence>
<dbReference type="InParanoid" id="A0A2G5ECQ7"/>
<keyword evidence="4" id="KW-1185">Reference proteome</keyword>
<dbReference type="PANTHER" id="PTHR34938">
    <property type="entry name" value="PROTEIN FERTILITY RESTORER RF2, MITOCHONDRIAL"/>
    <property type="match status" value="1"/>
</dbReference>